<organism evidence="1">
    <name type="scientific">marine metagenome</name>
    <dbReference type="NCBI Taxonomy" id="408172"/>
    <lineage>
        <taxon>unclassified sequences</taxon>
        <taxon>metagenomes</taxon>
        <taxon>ecological metagenomes</taxon>
    </lineage>
</organism>
<proteinExistence type="predicted"/>
<reference evidence="1" key="1">
    <citation type="submission" date="2018-05" db="EMBL/GenBank/DDBJ databases">
        <authorList>
            <person name="Lanie J.A."/>
            <person name="Ng W.-L."/>
            <person name="Kazmierczak K.M."/>
            <person name="Andrzejewski T.M."/>
            <person name="Davidsen T.M."/>
            <person name="Wayne K.J."/>
            <person name="Tettelin H."/>
            <person name="Glass J.I."/>
            <person name="Rusch D."/>
            <person name="Podicherti R."/>
            <person name="Tsui H.-C.T."/>
            <person name="Winkler M.E."/>
        </authorList>
    </citation>
    <scope>NUCLEOTIDE SEQUENCE</scope>
</reference>
<name>A0A382RF92_9ZZZZ</name>
<evidence type="ECO:0008006" key="2">
    <source>
        <dbReference type="Google" id="ProtNLM"/>
    </source>
</evidence>
<accession>A0A382RF92</accession>
<evidence type="ECO:0000313" key="1">
    <source>
        <dbReference type="EMBL" id="SVC96296.1"/>
    </source>
</evidence>
<dbReference type="Gene3D" id="3.20.20.60">
    <property type="entry name" value="Phosphoenolpyruvate-binding domains"/>
    <property type="match status" value="1"/>
</dbReference>
<gene>
    <name evidence="1" type="ORF">METZ01_LOCUS349150</name>
</gene>
<protein>
    <recommendedName>
        <fullName evidence="2">HpcH/HpaI aldolase/citrate lyase domain-containing protein</fullName>
    </recommendedName>
</protein>
<dbReference type="SUPFAM" id="SSF51621">
    <property type="entry name" value="Phosphoenolpyruvate/pyruvate domain"/>
    <property type="match status" value="1"/>
</dbReference>
<dbReference type="EMBL" id="UINC01121261">
    <property type="protein sequence ID" value="SVC96296.1"/>
    <property type="molecule type" value="Genomic_DNA"/>
</dbReference>
<dbReference type="InterPro" id="IPR015813">
    <property type="entry name" value="Pyrv/PenolPyrv_kinase-like_dom"/>
</dbReference>
<sequence>MANRINRAVELLAEDQPIYYTGAHTGHVLTFEQGQKDAHTWADYINVGMEHGCFDMTGLANYMKGLVDGGPTNSGHCTPSVIVEVPVDGSSEAVVRANAWQFRQILARGVYGILMCMAQSPDAVRAFVEECRYPINRQGIGNGLEEGKRGVGSEATATEIWGCSRDEYLDKADPWPLNPDGE</sequence>
<dbReference type="GO" id="GO:0003824">
    <property type="term" value="F:catalytic activity"/>
    <property type="evidence" value="ECO:0007669"/>
    <property type="project" value="InterPro"/>
</dbReference>
<feature type="non-terminal residue" evidence="1">
    <location>
        <position position="182"/>
    </location>
</feature>
<dbReference type="AlphaFoldDB" id="A0A382RF92"/>
<dbReference type="InterPro" id="IPR040442">
    <property type="entry name" value="Pyrv_kinase-like_dom_sf"/>
</dbReference>